<evidence type="ECO:0000256" key="7">
    <source>
        <dbReference type="PIRNR" id="PIRNR000535"/>
    </source>
</evidence>
<name>A0A2Y9U0N9_9GAMM</name>
<dbReference type="OrthoDB" id="9801219at2"/>
<dbReference type="InterPro" id="IPR017583">
    <property type="entry name" value="Tagatose/fructose_Pkinase"/>
</dbReference>
<evidence type="ECO:0000256" key="8">
    <source>
        <dbReference type="RuleBase" id="RU369061"/>
    </source>
</evidence>
<dbReference type="GO" id="GO:0008662">
    <property type="term" value="F:1-phosphofructokinase activity"/>
    <property type="evidence" value="ECO:0007669"/>
    <property type="project" value="UniProtKB-UniRule"/>
</dbReference>
<dbReference type="CDD" id="cd01164">
    <property type="entry name" value="FruK_PfkB_like"/>
    <property type="match status" value="1"/>
</dbReference>
<dbReference type="InterPro" id="IPR022463">
    <property type="entry name" value="1-PFruKinase"/>
</dbReference>
<evidence type="ECO:0000256" key="2">
    <source>
        <dbReference type="ARBA" id="ARBA00022679"/>
    </source>
</evidence>
<dbReference type="InterPro" id="IPR029056">
    <property type="entry name" value="Ribokinase-like"/>
</dbReference>
<evidence type="ECO:0000313" key="11">
    <source>
        <dbReference type="Proteomes" id="UP000244908"/>
    </source>
</evidence>
<comment type="catalytic activity">
    <reaction evidence="6 8">
        <text>beta-D-fructose 1-phosphate + ATP = beta-D-fructose 1,6-bisphosphate + ADP + H(+)</text>
        <dbReference type="Rhea" id="RHEA:14213"/>
        <dbReference type="ChEBI" id="CHEBI:15378"/>
        <dbReference type="ChEBI" id="CHEBI:30616"/>
        <dbReference type="ChEBI" id="CHEBI:32966"/>
        <dbReference type="ChEBI" id="CHEBI:138881"/>
        <dbReference type="ChEBI" id="CHEBI:456216"/>
        <dbReference type="EC" id="2.7.1.56"/>
    </reaction>
</comment>
<dbReference type="GO" id="GO:0005524">
    <property type="term" value="F:ATP binding"/>
    <property type="evidence" value="ECO:0007669"/>
    <property type="project" value="UniProtKB-UniRule"/>
</dbReference>
<dbReference type="PROSITE" id="PS00584">
    <property type="entry name" value="PFKB_KINASES_2"/>
    <property type="match status" value="1"/>
</dbReference>
<dbReference type="NCBIfam" id="TIGR03168">
    <property type="entry name" value="1-PFK"/>
    <property type="match status" value="1"/>
</dbReference>
<evidence type="ECO:0000256" key="1">
    <source>
        <dbReference type="ARBA" id="ARBA00010688"/>
    </source>
</evidence>
<dbReference type="GO" id="GO:0016052">
    <property type="term" value="P:carbohydrate catabolic process"/>
    <property type="evidence" value="ECO:0007669"/>
    <property type="project" value="UniProtKB-ARBA"/>
</dbReference>
<dbReference type="PIRSF" id="PIRSF000535">
    <property type="entry name" value="1PFK/6PFK/LacC"/>
    <property type="match status" value="1"/>
</dbReference>
<dbReference type="RefSeq" id="WP_108901245.1">
    <property type="nucleotide sequence ID" value="NZ_CP029185.2"/>
</dbReference>
<evidence type="ECO:0000256" key="3">
    <source>
        <dbReference type="ARBA" id="ARBA00022741"/>
    </source>
</evidence>
<dbReference type="FunFam" id="3.40.1190.20:FF:000001">
    <property type="entry name" value="Phosphofructokinase"/>
    <property type="match status" value="1"/>
</dbReference>
<dbReference type="KEGG" id="lpv:HYN51_11930"/>
<dbReference type="GO" id="GO:0044281">
    <property type="term" value="P:small molecule metabolic process"/>
    <property type="evidence" value="ECO:0007669"/>
    <property type="project" value="UniProtKB-ARBA"/>
</dbReference>
<dbReference type="PROSITE" id="PS00583">
    <property type="entry name" value="PFKB_KINASES_1"/>
    <property type="match status" value="1"/>
</dbReference>
<keyword evidence="4 8" id="KW-0418">Kinase</keyword>
<feature type="domain" description="Carbohydrate kinase PfkB" evidence="9">
    <location>
        <begin position="14"/>
        <end position="292"/>
    </location>
</feature>
<dbReference type="NCBIfam" id="NF007068">
    <property type="entry name" value="PRK09513.1"/>
    <property type="match status" value="1"/>
</dbReference>
<comment type="similarity">
    <text evidence="1 7 8">Belongs to the carbohydrate kinase PfkB family.</text>
</comment>
<dbReference type="PANTHER" id="PTHR46566:SF5">
    <property type="entry name" value="1-PHOSPHOFRUCTOKINASE"/>
    <property type="match status" value="1"/>
</dbReference>
<dbReference type="EMBL" id="CP029185">
    <property type="protein sequence ID" value="AWH89194.1"/>
    <property type="molecule type" value="Genomic_DNA"/>
</dbReference>
<evidence type="ECO:0000256" key="6">
    <source>
        <dbReference type="ARBA" id="ARBA00047745"/>
    </source>
</evidence>
<comment type="function">
    <text evidence="8">Catalyzes the ATP-dependent phosphorylation of fructose-l-phosphate to fructose-l,6-bisphosphate.</text>
</comment>
<organism evidence="10 11">
    <name type="scientific">Limnobaculum parvum</name>
    <dbReference type="NCBI Taxonomy" id="2172103"/>
    <lineage>
        <taxon>Bacteria</taxon>
        <taxon>Pseudomonadati</taxon>
        <taxon>Pseudomonadota</taxon>
        <taxon>Gammaproteobacteria</taxon>
        <taxon>Enterobacterales</taxon>
        <taxon>Budviciaceae</taxon>
        <taxon>Limnobaculum</taxon>
    </lineage>
</organism>
<evidence type="ECO:0000256" key="4">
    <source>
        <dbReference type="ARBA" id="ARBA00022777"/>
    </source>
</evidence>
<dbReference type="PANTHER" id="PTHR46566">
    <property type="entry name" value="1-PHOSPHOFRUCTOKINASE-RELATED"/>
    <property type="match status" value="1"/>
</dbReference>
<evidence type="ECO:0000259" key="9">
    <source>
        <dbReference type="Pfam" id="PF00294"/>
    </source>
</evidence>
<dbReference type="SUPFAM" id="SSF53613">
    <property type="entry name" value="Ribokinase-like"/>
    <property type="match status" value="1"/>
</dbReference>
<dbReference type="Pfam" id="PF00294">
    <property type="entry name" value="PfkB"/>
    <property type="match status" value="1"/>
</dbReference>
<protein>
    <recommendedName>
        <fullName evidence="7">Phosphofructokinase</fullName>
    </recommendedName>
</protein>
<gene>
    <name evidence="10" type="ORF">HYN51_11930</name>
</gene>
<accession>A0A2Y9U0N9</accession>
<keyword evidence="2 7" id="KW-0808">Transferase</keyword>
<dbReference type="AlphaFoldDB" id="A0A2Y9U0N9"/>
<dbReference type="Proteomes" id="UP000244908">
    <property type="component" value="Chromosome"/>
</dbReference>
<dbReference type="InterPro" id="IPR002173">
    <property type="entry name" value="Carboh/pur_kinase_PfkB_CS"/>
</dbReference>
<evidence type="ECO:0000313" key="10">
    <source>
        <dbReference type="EMBL" id="AWH89194.1"/>
    </source>
</evidence>
<sequence length="312" mass="33495">MSRKVATITLNPAYDLVGSCSALELGEVNHIQTTGLHAAGKGVNVAKVLKNLGIDVTVGGFIGRDNQDGFQQLFSESGIANRFMVVPGRTRINVKLTEKSSEVTDLNFSGFDVPPQDWDRFVTDSLSWLGQFDMITVSGSLPTGVSPDAFTEWMLRLRSLCSCIIFDSSREALVAGLKAAPWLVKPNRRELEIWANRPLPTMHDIVNAAHELRALGIAHVVISLGAEGALWVNNSGAWLAKPPICEVVSTVGAGDSMVAGLIYGLLMRESSEHTLRLATAVAALAVGQTSVGVGNRLELAAMMSRVNLIPFN</sequence>
<keyword evidence="5 8" id="KW-0067">ATP-binding</keyword>
<reference evidence="10 11" key="1">
    <citation type="journal article" date="2019" name="Int. J. Syst. Evol. Microbiol.">
        <title>Limnobaculum parvum gen. nov., sp. nov., isolated from a freshwater lake.</title>
        <authorList>
            <person name="Baek C."/>
            <person name="Shin S.K."/>
            <person name="Yi H."/>
        </authorList>
    </citation>
    <scope>NUCLEOTIDE SEQUENCE [LARGE SCALE GENOMIC DNA]</scope>
    <source>
        <strain evidence="10 11">HYN0051</strain>
    </source>
</reference>
<dbReference type="GO" id="GO:0005829">
    <property type="term" value="C:cytosol"/>
    <property type="evidence" value="ECO:0007669"/>
    <property type="project" value="TreeGrafter"/>
</dbReference>
<dbReference type="NCBIfam" id="TIGR03828">
    <property type="entry name" value="pfkB"/>
    <property type="match status" value="1"/>
</dbReference>
<keyword evidence="11" id="KW-1185">Reference proteome</keyword>
<evidence type="ECO:0000256" key="5">
    <source>
        <dbReference type="ARBA" id="ARBA00022840"/>
    </source>
</evidence>
<dbReference type="Gene3D" id="3.40.1190.20">
    <property type="match status" value="1"/>
</dbReference>
<proteinExistence type="inferred from homology"/>
<keyword evidence="3 8" id="KW-0547">Nucleotide-binding</keyword>
<dbReference type="InterPro" id="IPR011611">
    <property type="entry name" value="PfkB_dom"/>
</dbReference>